<dbReference type="InterPro" id="IPR000537">
    <property type="entry name" value="UbiA_prenyltransferase"/>
</dbReference>
<dbReference type="EC" id="2.5.1.141" evidence="8"/>
<reference evidence="10" key="1">
    <citation type="submission" date="2023-12" db="EMBL/GenBank/DDBJ databases">
        <title>Novel isolates from deep terrestrial aquifers shed light on the physiology and ecology of the class Limnochordia.</title>
        <authorList>
            <person name="Karnachuk O.V."/>
            <person name="Lukina A.P."/>
            <person name="Avakyan M.R."/>
            <person name="Kadnikov V."/>
            <person name="Begmatov S."/>
            <person name="Beletsky A.V."/>
            <person name="Mardanov A.V."/>
            <person name="Ravin N.V."/>
        </authorList>
    </citation>
    <scope>NUCLEOTIDE SEQUENCE [LARGE SCALE GENOMIC DNA]</scope>
    <source>
        <strain evidence="10">LN</strain>
    </source>
</reference>
<protein>
    <recommendedName>
        <fullName evidence="8">Protoheme IX farnesyltransferase</fullName>
        <ecNumber evidence="8">2.5.1.141</ecNumber>
    </recommendedName>
    <alternativeName>
        <fullName evidence="8">Heme B farnesyltransferase</fullName>
    </alternativeName>
    <alternativeName>
        <fullName evidence="8">Heme O synthase</fullName>
    </alternativeName>
</protein>
<dbReference type="Pfam" id="PF01040">
    <property type="entry name" value="UbiA"/>
    <property type="match status" value="1"/>
</dbReference>
<comment type="pathway">
    <text evidence="8">Porphyrin-containing compound metabolism; heme O biosynthesis; heme O from protoheme: step 1/1.</text>
</comment>
<name>A0ABZ1BNC6_9FIRM</name>
<dbReference type="Gene3D" id="1.10.357.140">
    <property type="entry name" value="UbiA prenyltransferase"/>
    <property type="match status" value="1"/>
</dbReference>
<evidence type="ECO:0000256" key="3">
    <source>
        <dbReference type="ARBA" id="ARBA00022692"/>
    </source>
</evidence>
<comment type="function">
    <text evidence="8">Converts heme B (protoheme IX) to heme O by substitution of the vinyl group on carbon 2 of heme B porphyrin ring with a hydroxyethyl farnesyl side group.</text>
</comment>
<comment type="catalytic activity">
    <reaction evidence="7 8">
        <text>heme b + (2E,6E)-farnesyl diphosphate + H2O = Fe(II)-heme o + diphosphate</text>
        <dbReference type="Rhea" id="RHEA:28070"/>
        <dbReference type="ChEBI" id="CHEBI:15377"/>
        <dbReference type="ChEBI" id="CHEBI:33019"/>
        <dbReference type="ChEBI" id="CHEBI:60344"/>
        <dbReference type="ChEBI" id="CHEBI:60530"/>
        <dbReference type="ChEBI" id="CHEBI:175763"/>
        <dbReference type="EC" id="2.5.1.141"/>
    </reaction>
</comment>
<feature type="transmembrane region" description="Helical" evidence="8">
    <location>
        <begin position="243"/>
        <end position="265"/>
    </location>
</feature>
<accession>A0ABZ1BNC6</accession>
<dbReference type="CDD" id="cd13957">
    <property type="entry name" value="PT_UbiA_Cox10"/>
    <property type="match status" value="1"/>
</dbReference>
<evidence type="ECO:0000256" key="8">
    <source>
        <dbReference type="HAMAP-Rule" id="MF_00154"/>
    </source>
</evidence>
<keyword evidence="3 8" id="KW-0812">Transmembrane</keyword>
<proteinExistence type="inferred from homology"/>
<evidence type="ECO:0000313" key="9">
    <source>
        <dbReference type="EMBL" id="WRP14297.1"/>
    </source>
</evidence>
<dbReference type="RefSeq" id="WP_324668607.1">
    <property type="nucleotide sequence ID" value="NZ_CP141614.1"/>
</dbReference>
<evidence type="ECO:0000256" key="7">
    <source>
        <dbReference type="ARBA" id="ARBA00047690"/>
    </source>
</evidence>
<dbReference type="Proteomes" id="UP001333102">
    <property type="component" value="Chromosome"/>
</dbReference>
<feature type="transmembrane region" description="Helical" evidence="8">
    <location>
        <begin position="277"/>
        <end position="295"/>
    </location>
</feature>
<comment type="subcellular location">
    <subcellularLocation>
        <location evidence="8">Cell membrane</location>
        <topology evidence="8">Multi-pass membrane protein</topology>
    </subcellularLocation>
    <subcellularLocation>
        <location evidence="1">Membrane</location>
        <topology evidence="1">Multi-pass membrane protein</topology>
    </subcellularLocation>
</comment>
<feature type="transmembrane region" description="Helical" evidence="8">
    <location>
        <begin position="93"/>
        <end position="113"/>
    </location>
</feature>
<dbReference type="NCBIfam" id="TIGR01473">
    <property type="entry name" value="cyoE_ctaB"/>
    <property type="match status" value="1"/>
</dbReference>
<keyword evidence="10" id="KW-1185">Reference proteome</keyword>
<evidence type="ECO:0000313" key="10">
    <source>
        <dbReference type="Proteomes" id="UP001333102"/>
    </source>
</evidence>
<dbReference type="HAMAP" id="MF_00154">
    <property type="entry name" value="CyoE_CtaB"/>
    <property type="match status" value="1"/>
</dbReference>
<feature type="transmembrane region" description="Helical" evidence="8">
    <location>
        <begin position="172"/>
        <end position="197"/>
    </location>
</feature>
<gene>
    <name evidence="8" type="primary">ctaB</name>
    <name evidence="9" type="ORF">VLY81_12870</name>
</gene>
<dbReference type="PANTHER" id="PTHR43448">
    <property type="entry name" value="PROTOHEME IX FARNESYLTRANSFERASE, MITOCHONDRIAL"/>
    <property type="match status" value="1"/>
</dbReference>
<keyword evidence="5 8" id="KW-0350">Heme biosynthesis</keyword>
<evidence type="ECO:0000256" key="2">
    <source>
        <dbReference type="ARBA" id="ARBA00022679"/>
    </source>
</evidence>
<keyword evidence="8" id="KW-1003">Cell membrane</keyword>
<comment type="miscellaneous">
    <text evidence="8">Carbon 2 of the heme B porphyrin ring is defined according to the Fischer nomenclature.</text>
</comment>
<keyword evidence="6 8" id="KW-0472">Membrane</keyword>
<feature type="transmembrane region" description="Helical" evidence="8">
    <location>
        <begin position="218"/>
        <end position="237"/>
    </location>
</feature>
<organism evidence="9 10">
    <name type="scientific">Geochorda subterranea</name>
    <dbReference type="NCBI Taxonomy" id="3109564"/>
    <lineage>
        <taxon>Bacteria</taxon>
        <taxon>Bacillati</taxon>
        <taxon>Bacillota</taxon>
        <taxon>Limnochordia</taxon>
        <taxon>Limnochordales</taxon>
        <taxon>Geochordaceae</taxon>
        <taxon>Geochorda</taxon>
    </lineage>
</organism>
<comment type="similarity">
    <text evidence="8">Belongs to the UbiA prenyltransferase family. Protoheme IX farnesyltransferase subfamily.</text>
</comment>
<dbReference type="InterPro" id="IPR044878">
    <property type="entry name" value="UbiA_sf"/>
</dbReference>
<dbReference type="InterPro" id="IPR006369">
    <property type="entry name" value="Protohaem_IX_farnesylTrfase"/>
</dbReference>
<evidence type="ECO:0000256" key="4">
    <source>
        <dbReference type="ARBA" id="ARBA00022989"/>
    </source>
</evidence>
<dbReference type="GO" id="GO:0008495">
    <property type="term" value="F:protoheme IX farnesyltransferase activity"/>
    <property type="evidence" value="ECO:0007669"/>
    <property type="project" value="UniProtKB-EC"/>
</dbReference>
<keyword evidence="4 8" id="KW-1133">Transmembrane helix</keyword>
<keyword evidence="2 8" id="KW-0808">Transferase</keyword>
<dbReference type="EMBL" id="CP141614">
    <property type="protein sequence ID" value="WRP14297.1"/>
    <property type="molecule type" value="Genomic_DNA"/>
</dbReference>
<dbReference type="PANTHER" id="PTHR43448:SF2">
    <property type="entry name" value="PROTOHEME IX FARNESYLTRANSFERASE, MITOCHONDRIAL"/>
    <property type="match status" value="1"/>
</dbReference>
<sequence length="299" mass="31464">MGTGSAVWVDRTIRLRDYLVVTKPQHVIPSTLTAWVGLALAASGPVPGGRVAATLAGTALAVAAAHVFNALLERDVDALMSRTVDRPLASGRMAASHAAAYGGVLALLSVVIMAAAVNALAAGLTVAGIVAYDLVYTRWLKRRTPWNTLVGGVAGGIPPLIGWAAATGSLAWPAVVLFSMMVVWQPLHFFALSLLVADDYRRAGLPMVVVVHGEQATLDQIAAYATVMTGLSVSLHLLGVTGWVYLAAALVLGAVYVVAAVRAARRGPAEARTRGRWLLRYSFFYLTVIFAIALVDKRA</sequence>
<evidence type="ECO:0000256" key="6">
    <source>
        <dbReference type="ARBA" id="ARBA00023136"/>
    </source>
</evidence>
<feature type="transmembrane region" description="Helical" evidence="8">
    <location>
        <begin position="51"/>
        <end position="72"/>
    </location>
</feature>
<comment type="subunit">
    <text evidence="8">Interacts with CtaA.</text>
</comment>
<dbReference type="NCBIfam" id="NF003349">
    <property type="entry name" value="PRK04375.1-2"/>
    <property type="match status" value="1"/>
</dbReference>
<feature type="transmembrane region" description="Helical" evidence="8">
    <location>
        <begin position="148"/>
        <end position="166"/>
    </location>
</feature>
<feature type="transmembrane region" description="Helical" evidence="8">
    <location>
        <begin position="119"/>
        <end position="136"/>
    </location>
</feature>
<evidence type="ECO:0000256" key="5">
    <source>
        <dbReference type="ARBA" id="ARBA00023133"/>
    </source>
</evidence>
<evidence type="ECO:0000256" key="1">
    <source>
        <dbReference type="ARBA" id="ARBA00004141"/>
    </source>
</evidence>